<evidence type="ECO:0000313" key="3">
    <source>
        <dbReference type="Proteomes" id="UP001172673"/>
    </source>
</evidence>
<dbReference type="AlphaFoldDB" id="A0AA38X783"/>
<dbReference type="EMBL" id="JAPDRK010000010">
    <property type="protein sequence ID" value="KAJ9608145.1"/>
    <property type="molecule type" value="Genomic_DNA"/>
</dbReference>
<name>A0AA38X783_9EURO</name>
<accession>A0AA38X783</accession>
<dbReference type="InterPro" id="IPR010730">
    <property type="entry name" value="HET"/>
</dbReference>
<dbReference type="Proteomes" id="UP001172673">
    <property type="component" value="Unassembled WGS sequence"/>
</dbReference>
<comment type="caution">
    <text evidence="2">The sequence shown here is derived from an EMBL/GenBank/DDBJ whole genome shotgun (WGS) entry which is preliminary data.</text>
</comment>
<protein>
    <recommendedName>
        <fullName evidence="1">Heterokaryon incompatibility domain-containing protein</fullName>
    </recommendedName>
</protein>
<evidence type="ECO:0000259" key="1">
    <source>
        <dbReference type="Pfam" id="PF06985"/>
    </source>
</evidence>
<dbReference type="PANTHER" id="PTHR24148">
    <property type="entry name" value="ANKYRIN REPEAT DOMAIN-CONTAINING PROTEIN 39 HOMOLOG-RELATED"/>
    <property type="match status" value="1"/>
</dbReference>
<organism evidence="2 3">
    <name type="scientific">Cladophialophora chaetospira</name>
    <dbReference type="NCBI Taxonomy" id="386627"/>
    <lineage>
        <taxon>Eukaryota</taxon>
        <taxon>Fungi</taxon>
        <taxon>Dikarya</taxon>
        <taxon>Ascomycota</taxon>
        <taxon>Pezizomycotina</taxon>
        <taxon>Eurotiomycetes</taxon>
        <taxon>Chaetothyriomycetidae</taxon>
        <taxon>Chaetothyriales</taxon>
        <taxon>Herpotrichiellaceae</taxon>
        <taxon>Cladophialophora</taxon>
    </lineage>
</organism>
<keyword evidence="3" id="KW-1185">Reference proteome</keyword>
<proteinExistence type="predicted"/>
<reference evidence="2" key="1">
    <citation type="submission" date="2022-10" db="EMBL/GenBank/DDBJ databases">
        <title>Culturing micro-colonial fungi from biological soil crusts in the Mojave desert and describing Neophaeococcomyces mojavensis, and introducing the new genera and species Taxawa tesnikishii.</title>
        <authorList>
            <person name="Kurbessoian T."/>
            <person name="Stajich J.E."/>
        </authorList>
    </citation>
    <scope>NUCLEOTIDE SEQUENCE</scope>
    <source>
        <strain evidence="2">TK_41</strain>
    </source>
</reference>
<dbReference type="Pfam" id="PF06985">
    <property type="entry name" value="HET"/>
    <property type="match status" value="1"/>
</dbReference>
<feature type="domain" description="Heterokaryon incompatibility" evidence="1">
    <location>
        <begin position="275"/>
        <end position="367"/>
    </location>
</feature>
<dbReference type="PANTHER" id="PTHR24148:SF64">
    <property type="entry name" value="HETEROKARYON INCOMPATIBILITY DOMAIN-CONTAINING PROTEIN"/>
    <property type="match status" value="1"/>
</dbReference>
<evidence type="ECO:0000313" key="2">
    <source>
        <dbReference type="EMBL" id="KAJ9608145.1"/>
    </source>
</evidence>
<sequence>MSLGVDPGASLGTVIEAYLGPVEEHLLQHEDFKKNSSTRGLANWYRFNYCVFNDEDRVEFSRLLSKQQKESYCLLHEWWTAAYSDESTSLAHVLAIIDDCQNLESSDDKPGQWNLLLSHLQLKRWPTGDIEVVDSLQQQNYDTVLRRLYSTEFGTSTYYGTISSPPLPTIEQHRRDASTKAWGQKTAWKSFDFLRYSSAEHIDGNCEDVEIKTSQHVSSARLALEFQEITAPPISACSWLKVENMDTRRSLPHYLWDRARACTIPSANLTGIPKYTAISHTWGRWIKPEKRACVSGVPWLIPENTRFEVRDLPSLLLSVPGGSAYLWLDLLCIPQDGTAIATQEIARQAEIFKGAERAVAWLNDVPDFDCLTTALQWHLLKTPSLPRGSVRCEIRDRLLVTLFDRLEDRASNLLLPRKGRLTRLLTRPNSFWTSLWTLQELCLRPEMWLAATDWRLLSLDGVNPLPISGIPAIKEAYNSLGRDLAPLMPLDHRQQKCIAIWEIGYWLNTTGLARLRDFSRADIIAWADQRQCTSRRAEAIMSALGTTEWYAEASSVDFEVNLVLGKYPLAFVREVMAQNPGEFFGSFFKTSSTTFDDNGLIVQKNEDSEDDDASDIDDEQMFRRRSSVETLPNLMLPFSRYAAVYIDGRVFGNRAFVSHDSLHTWNILPSGYVQMPRACVLASSDPRFIPPTNAKIRANFLGFRSRNAPTIDGRLFDTASPEGEINDWDVDLQEWARSRTYEVYTVVLSFSNVIFYSGDGDLAEEVSLRQVQGFILRRVDDRHLWKMGNFYASDIDSQLTLPEARDVDWLAF</sequence>
<dbReference type="InterPro" id="IPR052895">
    <property type="entry name" value="HetReg/Transcr_Mod"/>
</dbReference>
<gene>
    <name evidence="2" type="ORF">H2200_007133</name>
</gene>